<dbReference type="InterPro" id="IPR036397">
    <property type="entry name" value="RNaseH_sf"/>
</dbReference>
<name>A0A151RKM6_CAJCA</name>
<proteinExistence type="predicted"/>
<dbReference type="AlphaFoldDB" id="A0A151RKM6"/>
<keyword evidence="2" id="KW-1185">Reference proteome</keyword>
<dbReference type="Gene3D" id="3.30.420.10">
    <property type="entry name" value="Ribonuclease H-like superfamily/Ribonuclease H"/>
    <property type="match status" value="1"/>
</dbReference>
<organism evidence="1 2">
    <name type="scientific">Cajanus cajan</name>
    <name type="common">Pigeon pea</name>
    <name type="synonym">Cajanus indicus</name>
    <dbReference type="NCBI Taxonomy" id="3821"/>
    <lineage>
        <taxon>Eukaryota</taxon>
        <taxon>Viridiplantae</taxon>
        <taxon>Streptophyta</taxon>
        <taxon>Embryophyta</taxon>
        <taxon>Tracheophyta</taxon>
        <taxon>Spermatophyta</taxon>
        <taxon>Magnoliopsida</taxon>
        <taxon>eudicotyledons</taxon>
        <taxon>Gunneridae</taxon>
        <taxon>Pentapetalae</taxon>
        <taxon>rosids</taxon>
        <taxon>fabids</taxon>
        <taxon>Fabales</taxon>
        <taxon>Fabaceae</taxon>
        <taxon>Papilionoideae</taxon>
        <taxon>50 kb inversion clade</taxon>
        <taxon>NPAAA clade</taxon>
        <taxon>indigoferoid/millettioid clade</taxon>
        <taxon>Phaseoleae</taxon>
        <taxon>Cajanus</taxon>
    </lineage>
</organism>
<accession>A0A151RKM6</accession>
<dbReference type="SUPFAM" id="SSF53098">
    <property type="entry name" value="Ribonuclease H-like"/>
    <property type="match status" value="1"/>
</dbReference>
<evidence type="ECO:0000313" key="1">
    <source>
        <dbReference type="EMBL" id="KYP43099.1"/>
    </source>
</evidence>
<dbReference type="EMBL" id="KQ483684">
    <property type="protein sequence ID" value="KYP43099.1"/>
    <property type="molecule type" value="Genomic_DNA"/>
</dbReference>
<dbReference type="Gramene" id="C.cajan_38986.t">
    <property type="protein sequence ID" value="C.cajan_38986.t"/>
    <property type="gene ID" value="C.cajan_38986"/>
</dbReference>
<sequence>MQGKTEEDMYKLQLPSFSPKLHHVHSHPSIKLWCNHLGHPHFQVLKHIFPFKFTPTSFTCSDCLSNKSHQIPFFKSTLSTTRPLEIIFSDVWGPTSIELINGNFYYVLFIYHFSKSIWLYPIKLSIHPQHNGLSEHKHHHLVETVCTLLYHASLPLTFLVICITNCSLFNKSYAHPYPQNENTL</sequence>
<reference evidence="1" key="1">
    <citation type="journal article" date="2012" name="Nat. Biotechnol.">
        <title>Draft genome sequence of pigeonpea (Cajanus cajan), an orphan legume crop of resource-poor farmers.</title>
        <authorList>
            <person name="Varshney R.K."/>
            <person name="Chen W."/>
            <person name="Li Y."/>
            <person name="Bharti A.K."/>
            <person name="Saxena R.K."/>
            <person name="Schlueter J.A."/>
            <person name="Donoghue M.T."/>
            <person name="Azam S."/>
            <person name="Fan G."/>
            <person name="Whaley A.M."/>
            <person name="Farmer A.D."/>
            <person name="Sheridan J."/>
            <person name="Iwata A."/>
            <person name="Tuteja R."/>
            <person name="Penmetsa R.V."/>
            <person name="Wu W."/>
            <person name="Upadhyaya H.D."/>
            <person name="Yang S.P."/>
            <person name="Shah T."/>
            <person name="Saxena K.B."/>
            <person name="Michael T."/>
            <person name="McCombie W.R."/>
            <person name="Yang B."/>
            <person name="Zhang G."/>
            <person name="Yang H."/>
            <person name="Wang J."/>
            <person name="Spillane C."/>
            <person name="Cook D.R."/>
            <person name="May G.D."/>
            <person name="Xu X."/>
            <person name="Jackson S.A."/>
        </authorList>
    </citation>
    <scope>NUCLEOTIDE SEQUENCE [LARGE SCALE GENOMIC DNA]</scope>
</reference>
<dbReference type="PANTHER" id="PTHR42648:SF26">
    <property type="entry name" value="INTEGRASE CATALYTIC DOMAIN-CONTAINING PROTEIN"/>
    <property type="match status" value="1"/>
</dbReference>
<dbReference type="Proteomes" id="UP000075243">
    <property type="component" value="Unassembled WGS sequence"/>
</dbReference>
<dbReference type="InterPro" id="IPR039537">
    <property type="entry name" value="Retrotran_Ty1/copia-like"/>
</dbReference>
<dbReference type="InterPro" id="IPR012337">
    <property type="entry name" value="RNaseH-like_sf"/>
</dbReference>
<dbReference type="PANTHER" id="PTHR42648">
    <property type="entry name" value="TRANSPOSASE, PUTATIVE-RELATED"/>
    <property type="match status" value="1"/>
</dbReference>
<dbReference type="GO" id="GO:0003676">
    <property type="term" value="F:nucleic acid binding"/>
    <property type="evidence" value="ECO:0007669"/>
    <property type="project" value="InterPro"/>
</dbReference>
<evidence type="ECO:0000313" key="2">
    <source>
        <dbReference type="Proteomes" id="UP000075243"/>
    </source>
</evidence>
<protein>
    <submittedName>
        <fullName evidence="1">Retrovirus-related Pol polyprotein from transposon TNT 1-94</fullName>
    </submittedName>
</protein>
<gene>
    <name evidence="1" type="ORF">KK1_035464</name>
</gene>